<dbReference type="AlphaFoldDB" id="A0A0C3DUI9"/>
<evidence type="ECO:0000313" key="2">
    <source>
        <dbReference type="Proteomes" id="UP000053989"/>
    </source>
</evidence>
<proteinExistence type="predicted"/>
<reference evidence="1 2" key="1">
    <citation type="submission" date="2014-04" db="EMBL/GenBank/DDBJ databases">
        <authorList>
            <consortium name="DOE Joint Genome Institute"/>
            <person name="Kuo A."/>
            <person name="Kohler A."/>
            <person name="Nagy L.G."/>
            <person name="Floudas D."/>
            <person name="Copeland A."/>
            <person name="Barry K.W."/>
            <person name="Cichocki N."/>
            <person name="Veneault-Fourrey C."/>
            <person name="LaButti K."/>
            <person name="Lindquist E.A."/>
            <person name="Lipzen A."/>
            <person name="Lundell T."/>
            <person name="Morin E."/>
            <person name="Murat C."/>
            <person name="Sun H."/>
            <person name="Tunlid A."/>
            <person name="Henrissat B."/>
            <person name="Grigoriev I.V."/>
            <person name="Hibbett D.S."/>
            <person name="Martin F."/>
            <person name="Nordberg H.P."/>
            <person name="Cantor M.N."/>
            <person name="Hua S.X."/>
        </authorList>
    </citation>
    <scope>NUCLEOTIDE SEQUENCE [LARGE SCALE GENOMIC DNA]</scope>
    <source>
        <strain evidence="1 2">Foug A</strain>
    </source>
</reference>
<reference evidence="2" key="2">
    <citation type="submission" date="2015-01" db="EMBL/GenBank/DDBJ databases">
        <title>Evolutionary Origins and Diversification of the Mycorrhizal Mutualists.</title>
        <authorList>
            <consortium name="DOE Joint Genome Institute"/>
            <consortium name="Mycorrhizal Genomics Consortium"/>
            <person name="Kohler A."/>
            <person name="Kuo A."/>
            <person name="Nagy L.G."/>
            <person name="Floudas D."/>
            <person name="Copeland A."/>
            <person name="Barry K.W."/>
            <person name="Cichocki N."/>
            <person name="Veneault-Fourrey C."/>
            <person name="LaButti K."/>
            <person name="Lindquist E.A."/>
            <person name="Lipzen A."/>
            <person name="Lundell T."/>
            <person name="Morin E."/>
            <person name="Murat C."/>
            <person name="Riley R."/>
            <person name="Ohm R."/>
            <person name="Sun H."/>
            <person name="Tunlid A."/>
            <person name="Henrissat B."/>
            <person name="Grigoriev I.V."/>
            <person name="Hibbett D.S."/>
            <person name="Martin F."/>
        </authorList>
    </citation>
    <scope>NUCLEOTIDE SEQUENCE [LARGE SCALE GENOMIC DNA]</scope>
    <source>
        <strain evidence="2">Foug A</strain>
    </source>
</reference>
<dbReference type="OrthoDB" id="2614496at2759"/>
<dbReference type="EMBL" id="KN822068">
    <property type="protein sequence ID" value="KIM59854.1"/>
    <property type="molecule type" value="Genomic_DNA"/>
</dbReference>
<dbReference type="InParanoid" id="A0A0C3DUI9"/>
<protein>
    <submittedName>
        <fullName evidence="1">Uncharacterized protein</fullName>
    </submittedName>
</protein>
<organism evidence="1 2">
    <name type="scientific">Scleroderma citrinum Foug A</name>
    <dbReference type="NCBI Taxonomy" id="1036808"/>
    <lineage>
        <taxon>Eukaryota</taxon>
        <taxon>Fungi</taxon>
        <taxon>Dikarya</taxon>
        <taxon>Basidiomycota</taxon>
        <taxon>Agaricomycotina</taxon>
        <taxon>Agaricomycetes</taxon>
        <taxon>Agaricomycetidae</taxon>
        <taxon>Boletales</taxon>
        <taxon>Sclerodermatineae</taxon>
        <taxon>Sclerodermataceae</taxon>
        <taxon>Scleroderma</taxon>
    </lineage>
</organism>
<keyword evidence="2" id="KW-1185">Reference proteome</keyword>
<accession>A0A0C3DUI9</accession>
<feature type="non-terminal residue" evidence="1">
    <location>
        <position position="1"/>
    </location>
</feature>
<evidence type="ECO:0000313" key="1">
    <source>
        <dbReference type="EMBL" id="KIM59854.1"/>
    </source>
</evidence>
<gene>
    <name evidence="1" type="ORF">SCLCIDRAFT_125326</name>
</gene>
<name>A0A0C3DUI9_9AGAM</name>
<dbReference type="HOGENOM" id="CLU_3002243_0_0_1"/>
<sequence>LVIHGWPYPVLMPGQLRKNNARTKGIADLSLADQHHLHAALTDEEISVTKVQSKHE</sequence>
<dbReference type="Proteomes" id="UP000053989">
    <property type="component" value="Unassembled WGS sequence"/>
</dbReference>